<sequence length="389" mass="46135">MMAKKRIIGYYLFLLFLSTLIGIVFILLRIEISEKNEELPDYVTLLDTTEISREPSFYTDELFYFNFSPQEGFTEALRYRFDRFVKYRLPENLNFWGYYTSFIRKTFVRDDRNWWSVLFFTGFPGLLTFSVLLFRILNSVLMLDPNRSLAFTLIMLLNPNVIMSGASWLRDIWIYNFLLLAVLSSYKKDIKVFVCVTIVQSLIRLYMFVPHILAWLLIPQRSHLTSNNSVLGKDEHAVRQNNLNYLKAVLITFGVIGLFYALNGLNIHRLPIILAQNFTPVILYSAFKGLVPRFSLYSFLYDIDVYAWYWFAIFYFVLYLRLFIRIAVERRLFDDVEKNFFLLFILTGLYMGSLHTFYIGFLVPRVVFITIIYAFFLLCAGCRRYNMKP</sequence>
<feature type="transmembrane region" description="Helical" evidence="1">
    <location>
        <begin position="114"/>
        <end position="137"/>
    </location>
</feature>
<dbReference type="RefSeq" id="WP_072757254.1">
    <property type="nucleotide sequence ID" value="NZ_FRDJ01000001.1"/>
</dbReference>
<protein>
    <recommendedName>
        <fullName evidence="4">Dolichyl-phosphate-mannose-protein mannosyltransferase</fullName>
    </recommendedName>
</protein>
<keyword evidence="3" id="KW-1185">Reference proteome</keyword>
<dbReference type="OrthoDB" id="10019100at2"/>
<feature type="transmembrane region" description="Helical" evidence="1">
    <location>
        <begin position="340"/>
        <end position="360"/>
    </location>
</feature>
<feature type="transmembrane region" description="Helical" evidence="1">
    <location>
        <begin position="245"/>
        <end position="263"/>
    </location>
</feature>
<evidence type="ECO:0000313" key="3">
    <source>
        <dbReference type="Proteomes" id="UP000184207"/>
    </source>
</evidence>
<keyword evidence="1" id="KW-0812">Transmembrane</keyword>
<dbReference type="Proteomes" id="UP000184207">
    <property type="component" value="Unassembled WGS sequence"/>
</dbReference>
<proteinExistence type="predicted"/>
<keyword evidence="1" id="KW-1133">Transmembrane helix</keyword>
<feature type="transmembrane region" description="Helical" evidence="1">
    <location>
        <begin position="366"/>
        <end position="385"/>
    </location>
</feature>
<evidence type="ECO:0000256" key="1">
    <source>
        <dbReference type="SAM" id="Phobius"/>
    </source>
</evidence>
<feature type="transmembrane region" description="Helical" evidence="1">
    <location>
        <begin position="307"/>
        <end position="328"/>
    </location>
</feature>
<dbReference type="STRING" id="1121883.SAMN02745226_00113"/>
<gene>
    <name evidence="2" type="ORF">SAMN02745226_00113</name>
</gene>
<name>A0A1M7RST7_FERGO</name>
<feature type="transmembrane region" description="Helical" evidence="1">
    <location>
        <begin position="6"/>
        <end position="28"/>
    </location>
</feature>
<organism evidence="2 3">
    <name type="scientific">Fervidobacterium gondwanense DSM 13020</name>
    <dbReference type="NCBI Taxonomy" id="1121883"/>
    <lineage>
        <taxon>Bacteria</taxon>
        <taxon>Thermotogati</taxon>
        <taxon>Thermotogota</taxon>
        <taxon>Thermotogae</taxon>
        <taxon>Thermotogales</taxon>
        <taxon>Fervidobacteriaceae</taxon>
        <taxon>Fervidobacterium</taxon>
    </lineage>
</organism>
<reference evidence="3" key="1">
    <citation type="submission" date="2016-12" db="EMBL/GenBank/DDBJ databases">
        <authorList>
            <person name="Varghese N."/>
            <person name="Submissions S."/>
        </authorList>
    </citation>
    <scope>NUCLEOTIDE SEQUENCE [LARGE SCALE GENOMIC DNA]</scope>
    <source>
        <strain evidence="3">DSM 13020</strain>
    </source>
</reference>
<evidence type="ECO:0000313" key="2">
    <source>
        <dbReference type="EMBL" id="SHN49271.1"/>
    </source>
</evidence>
<feature type="transmembrane region" description="Helical" evidence="1">
    <location>
        <begin position="190"/>
        <end position="218"/>
    </location>
</feature>
<feature type="transmembrane region" description="Helical" evidence="1">
    <location>
        <begin position="149"/>
        <end position="169"/>
    </location>
</feature>
<accession>A0A1M7RST7</accession>
<keyword evidence="1" id="KW-0472">Membrane</keyword>
<dbReference type="AlphaFoldDB" id="A0A1M7RST7"/>
<dbReference type="EMBL" id="FRDJ01000001">
    <property type="protein sequence ID" value="SHN49271.1"/>
    <property type="molecule type" value="Genomic_DNA"/>
</dbReference>
<evidence type="ECO:0008006" key="4">
    <source>
        <dbReference type="Google" id="ProtNLM"/>
    </source>
</evidence>